<evidence type="ECO:0000259" key="6">
    <source>
        <dbReference type="Pfam" id="PF01494"/>
    </source>
</evidence>
<keyword evidence="5" id="KW-0503">Monooxygenase</keyword>
<dbReference type="SUPFAM" id="SSF51905">
    <property type="entry name" value="FAD/NAD(P)-binding domain"/>
    <property type="match status" value="1"/>
</dbReference>
<dbReference type="Proteomes" id="UP001583193">
    <property type="component" value="Unassembled WGS sequence"/>
</dbReference>
<dbReference type="Pfam" id="PF01494">
    <property type="entry name" value="FAD_binding_3"/>
    <property type="match status" value="2"/>
</dbReference>
<gene>
    <name evidence="7" type="ORF">Plec18167_008138</name>
</gene>
<dbReference type="InterPro" id="IPR036188">
    <property type="entry name" value="FAD/NAD-bd_sf"/>
</dbReference>
<evidence type="ECO:0000256" key="2">
    <source>
        <dbReference type="ARBA" id="ARBA00022630"/>
    </source>
</evidence>
<evidence type="ECO:0000313" key="8">
    <source>
        <dbReference type="Proteomes" id="UP001583193"/>
    </source>
</evidence>
<dbReference type="PANTHER" id="PTHR13789:SF309">
    <property type="entry name" value="PUTATIVE (AFU_ORTHOLOGUE AFUA_6G14510)-RELATED"/>
    <property type="match status" value="1"/>
</dbReference>
<name>A0ABR3WYR3_9EURO</name>
<dbReference type="Gene3D" id="3.50.50.60">
    <property type="entry name" value="FAD/NAD(P)-binding domain"/>
    <property type="match status" value="1"/>
</dbReference>
<keyword evidence="3" id="KW-0274">FAD</keyword>
<keyword evidence="2" id="KW-0285">Flavoprotein</keyword>
<reference evidence="7 8" key="1">
    <citation type="journal article" date="2024" name="IMA Fungus">
        <title>IMA Genome - F19 : A genome assembly and annotation guide to empower mycologists, including annotated draft genome sequences of Ceratocystis pirilliformis, Diaporthe australafricana, Fusarium ophioides, Paecilomyces lecythidis, and Sporothrix stenoceras.</title>
        <authorList>
            <person name="Aylward J."/>
            <person name="Wilson A.M."/>
            <person name="Visagie C.M."/>
            <person name="Spraker J."/>
            <person name="Barnes I."/>
            <person name="Buitendag C."/>
            <person name="Ceriani C."/>
            <person name="Del Mar Angel L."/>
            <person name="du Plessis D."/>
            <person name="Fuchs T."/>
            <person name="Gasser K."/>
            <person name="Kramer D."/>
            <person name="Li W."/>
            <person name="Munsamy K."/>
            <person name="Piso A."/>
            <person name="Price J.L."/>
            <person name="Sonnekus B."/>
            <person name="Thomas C."/>
            <person name="van der Nest A."/>
            <person name="van Dijk A."/>
            <person name="van Heerden A."/>
            <person name="van Vuuren N."/>
            <person name="Yilmaz N."/>
            <person name="Duong T.A."/>
            <person name="van der Merwe N.A."/>
            <person name="Wingfield M.J."/>
            <person name="Wingfield B.D."/>
        </authorList>
    </citation>
    <scope>NUCLEOTIDE SEQUENCE [LARGE SCALE GENOMIC DNA]</scope>
    <source>
        <strain evidence="7 8">CMW 18167</strain>
    </source>
</reference>
<evidence type="ECO:0000256" key="4">
    <source>
        <dbReference type="ARBA" id="ARBA00023002"/>
    </source>
</evidence>
<evidence type="ECO:0000313" key="7">
    <source>
        <dbReference type="EMBL" id="KAL1868833.1"/>
    </source>
</evidence>
<dbReference type="PRINTS" id="PR00420">
    <property type="entry name" value="RNGMNOXGNASE"/>
</dbReference>
<keyword evidence="8" id="KW-1185">Reference proteome</keyword>
<sequence length="419" mass="46241">MAPIKKAIIIGGGPAGLTAALHLQRTNGITCTVYEHRPTSVTSGGSIGIPSNGLRLLNRLGLYETCARLGNTEDRFILHSAWDGILAEASFSGAAKEKIGYGYMRIKRTDLISVLLEAAQKEGVRIHYNKNIVSIEDQDDHVTATFADGSSDTADILLGCDGIHSAVRRLRVDSSLQAEYTGVSAMFSLLNRAALPEDAPTLTCFNSTFTTDGVLAIIPCTASNDDIFWFFSGEVSVPESGEHGWEVYRHKEVQEFKSAILSVLGQVRGQWGDFVRGVIQRTSSISFTPIYRLPLGGTWSSGRCLLLGDAAHAMQPHASQGTSMALEDVFVLSRVLQHYSNRTINDMFTKFEELRRPRITRIYNASEQNGQLWKKTGPWGLWFREIMAWLMFSVTSKLGWKIGVIPSKDLIYDPEEMVA</sequence>
<evidence type="ECO:0000256" key="5">
    <source>
        <dbReference type="ARBA" id="ARBA00023033"/>
    </source>
</evidence>
<dbReference type="PANTHER" id="PTHR13789">
    <property type="entry name" value="MONOOXYGENASE"/>
    <property type="match status" value="1"/>
</dbReference>
<evidence type="ECO:0000256" key="1">
    <source>
        <dbReference type="ARBA" id="ARBA00007992"/>
    </source>
</evidence>
<feature type="domain" description="FAD-binding" evidence="6">
    <location>
        <begin position="7"/>
        <end position="229"/>
    </location>
</feature>
<feature type="domain" description="FAD-binding" evidence="6">
    <location>
        <begin position="298"/>
        <end position="363"/>
    </location>
</feature>
<dbReference type="InterPro" id="IPR050493">
    <property type="entry name" value="FAD-dep_Monooxygenase_BioMet"/>
</dbReference>
<dbReference type="EMBL" id="JAVDPF010000037">
    <property type="protein sequence ID" value="KAL1868833.1"/>
    <property type="molecule type" value="Genomic_DNA"/>
</dbReference>
<comment type="similarity">
    <text evidence="1">Belongs to the paxM FAD-dependent monooxygenase family.</text>
</comment>
<dbReference type="InterPro" id="IPR002938">
    <property type="entry name" value="FAD-bd"/>
</dbReference>
<proteinExistence type="inferred from homology"/>
<accession>A0ABR3WYR3</accession>
<comment type="caution">
    <text evidence="7">The sequence shown here is derived from an EMBL/GenBank/DDBJ whole genome shotgun (WGS) entry which is preliminary data.</text>
</comment>
<organism evidence="7 8">
    <name type="scientific">Paecilomyces lecythidis</name>
    <dbReference type="NCBI Taxonomy" id="3004212"/>
    <lineage>
        <taxon>Eukaryota</taxon>
        <taxon>Fungi</taxon>
        <taxon>Dikarya</taxon>
        <taxon>Ascomycota</taxon>
        <taxon>Pezizomycotina</taxon>
        <taxon>Eurotiomycetes</taxon>
        <taxon>Eurotiomycetidae</taxon>
        <taxon>Eurotiales</taxon>
        <taxon>Thermoascaceae</taxon>
        <taxon>Paecilomyces</taxon>
    </lineage>
</organism>
<keyword evidence="4" id="KW-0560">Oxidoreductase</keyword>
<protein>
    <recommendedName>
        <fullName evidence="6">FAD-binding domain-containing protein</fullName>
    </recommendedName>
</protein>
<evidence type="ECO:0000256" key="3">
    <source>
        <dbReference type="ARBA" id="ARBA00022827"/>
    </source>
</evidence>